<feature type="domain" description="Glyoxalase/fosfomycin resistance/dioxygenase" evidence="1">
    <location>
        <begin position="2"/>
        <end position="130"/>
    </location>
</feature>
<keyword evidence="3" id="KW-1185">Reference proteome</keyword>
<dbReference type="Proteomes" id="UP001241605">
    <property type="component" value="Chromosome"/>
</dbReference>
<sequence>MRLNPYLTFDGNCEAAMRFYHGLLGGDLQIMKYNEMPDTSMVPDGMQDRVAHAGIKTDGFWLQGSDNIGQMPFDGYKGFTIQIDLGDIDKGKALFDRLSDGGSVIMPYGEQFWARGFGMATDKFGVPWMIHVE</sequence>
<proteinExistence type="predicted"/>
<name>A0ABY8QMJ7_9RHOB</name>
<protein>
    <submittedName>
        <fullName evidence="2">VOC family protein</fullName>
    </submittedName>
</protein>
<dbReference type="SUPFAM" id="SSF54593">
    <property type="entry name" value="Glyoxalase/Bleomycin resistance protein/Dihydroxybiphenyl dioxygenase"/>
    <property type="match status" value="1"/>
</dbReference>
<dbReference type="PANTHER" id="PTHR33990">
    <property type="entry name" value="PROTEIN YJDN-RELATED"/>
    <property type="match status" value="1"/>
</dbReference>
<dbReference type="CDD" id="cd06588">
    <property type="entry name" value="PhnB_like"/>
    <property type="match status" value="1"/>
</dbReference>
<evidence type="ECO:0000313" key="3">
    <source>
        <dbReference type="Proteomes" id="UP001241605"/>
    </source>
</evidence>
<dbReference type="InterPro" id="IPR028973">
    <property type="entry name" value="PhnB-like"/>
</dbReference>
<reference evidence="2 3" key="1">
    <citation type="submission" date="2023-05" db="EMBL/GenBank/DDBJ databases">
        <title>YMD87, complete Genome.</title>
        <authorList>
            <person name="Zhang J."/>
            <person name="Xu X."/>
        </authorList>
    </citation>
    <scope>NUCLEOTIDE SEQUENCE [LARGE SCALE GENOMIC DNA]</scope>
    <source>
        <strain evidence="2 3">YMD87</strain>
    </source>
</reference>
<evidence type="ECO:0000259" key="1">
    <source>
        <dbReference type="Pfam" id="PF00903"/>
    </source>
</evidence>
<dbReference type="Pfam" id="PF00903">
    <property type="entry name" value="Glyoxalase"/>
    <property type="match status" value="1"/>
</dbReference>
<dbReference type="PANTHER" id="PTHR33990:SF1">
    <property type="entry name" value="PROTEIN YJDN"/>
    <property type="match status" value="1"/>
</dbReference>
<dbReference type="EMBL" id="CP124616">
    <property type="protein sequence ID" value="WGW05683.1"/>
    <property type="molecule type" value="Genomic_DNA"/>
</dbReference>
<dbReference type="InterPro" id="IPR004360">
    <property type="entry name" value="Glyas_Fos-R_dOase_dom"/>
</dbReference>
<dbReference type="InterPro" id="IPR029068">
    <property type="entry name" value="Glyas_Bleomycin-R_OHBP_Dase"/>
</dbReference>
<organism evidence="2 3">
    <name type="scientific">Tropicibacter oceani</name>
    <dbReference type="NCBI Taxonomy" id="3058420"/>
    <lineage>
        <taxon>Bacteria</taxon>
        <taxon>Pseudomonadati</taxon>
        <taxon>Pseudomonadota</taxon>
        <taxon>Alphaproteobacteria</taxon>
        <taxon>Rhodobacterales</taxon>
        <taxon>Roseobacteraceae</taxon>
        <taxon>Tropicibacter</taxon>
    </lineage>
</organism>
<gene>
    <name evidence="2" type="ORF">QF118_09105</name>
</gene>
<evidence type="ECO:0000313" key="2">
    <source>
        <dbReference type="EMBL" id="WGW05683.1"/>
    </source>
</evidence>
<dbReference type="Gene3D" id="3.10.180.10">
    <property type="entry name" value="2,3-Dihydroxybiphenyl 1,2-Dioxygenase, domain 1"/>
    <property type="match status" value="1"/>
</dbReference>
<accession>A0ABY8QMJ7</accession>
<dbReference type="RefSeq" id="WP_282302307.1">
    <property type="nucleotide sequence ID" value="NZ_CP124616.1"/>
</dbReference>